<sequence>MHTSGIEMVIKIEEQRKKNPIILNMNPAAVFNCSLPRLPVHTEASLSSAVLNPETLSVTAVSGSRRALSHA</sequence>
<evidence type="ECO:0000313" key="2">
    <source>
        <dbReference type="Proteomes" id="UP001283361"/>
    </source>
</evidence>
<protein>
    <submittedName>
        <fullName evidence="1">Uncharacterized protein</fullName>
    </submittedName>
</protein>
<comment type="caution">
    <text evidence="1">The sequence shown here is derived from an EMBL/GenBank/DDBJ whole genome shotgun (WGS) entry which is preliminary data.</text>
</comment>
<evidence type="ECO:0000313" key="1">
    <source>
        <dbReference type="EMBL" id="KAK3782767.1"/>
    </source>
</evidence>
<accession>A0AAE1A852</accession>
<dbReference type="AlphaFoldDB" id="A0AAE1A852"/>
<proteinExistence type="predicted"/>
<keyword evidence="2" id="KW-1185">Reference proteome</keyword>
<name>A0AAE1A852_9GAST</name>
<dbReference type="Proteomes" id="UP001283361">
    <property type="component" value="Unassembled WGS sequence"/>
</dbReference>
<gene>
    <name evidence="1" type="ORF">RRG08_037764</name>
</gene>
<reference evidence="1" key="1">
    <citation type="journal article" date="2023" name="G3 (Bethesda)">
        <title>A reference genome for the long-term kleptoplast-retaining sea slug Elysia crispata morphotype clarki.</title>
        <authorList>
            <person name="Eastman K.E."/>
            <person name="Pendleton A.L."/>
            <person name="Shaikh M.A."/>
            <person name="Suttiyut T."/>
            <person name="Ogas R."/>
            <person name="Tomko P."/>
            <person name="Gavelis G."/>
            <person name="Widhalm J.R."/>
            <person name="Wisecaver J.H."/>
        </authorList>
    </citation>
    <scope>NUCLEOTIDE SEQUENCE</scope>
    <source>
        <strain evidence="1">ECLA1</strain>
    </source>
</reference>
<organism evidence="1 2">
    <name type="scientific">Elysia crispata</name>
    <name type="common">lettuce slug</name>
    <dbReference type="NCBI Taxonomy" id="231223"/>
    <lineage>
        <taxon>Eukaryota</taxon>
        <taxon>Metazoa</taxon>
        <taxon>Spiralia</taxon>
        <taxon>Lophotrochozoa</taxon>
        <taxon>Mollusca</taxon>
        <taxon>Gastropoda</taxon>
        <taxon>Heterobranchia</taxon>
        <taxon>Euthyneura</taxon>
        <taxon>Panpulmonata</taxon>
        <taxon>Sacoglossa</taxon>
        <taxon>Placobranchoidea</taxon>
        <taxon>Plakobranchidae</taxon>
        <taxon>Elysia</taxon>
    </lineage>
</organism>
<dbReference type="EMBL" id="JAWDGP010002489">
    <property type="protein sequence ID" value="KAK3782767.1"/>
    <property type="molecule type" value="Genomic_DNA"/>
</dbReference>